<evidence type="ECO:0000313" key="2">
    <source>
        <dbReference type="EMBL" id="MBW0483800.1"/>
    </source>
</evidence>
<protein>
    <submittedName>
        <fullName evidence="2">Uncharacterized protein</fullName>
    </submittedName>
</protein>
<feature type="compositionally biased region" description="Basic residues" evidence="1">
    <location>
        <begin position="59"/>
        <end position="69"/>
    </location>
</feature>
<feature type="compositionally biased region" description="Basic and acidic residues" evidence="1">
    <location>
        <begin position="10"/>
        <end position="47"/>
    </location>
</feature>
<proteinExistence type="predicted"/>
<accession>A0A9Q3CIN3</accession>
<sequence length="156" mass="18689">MTPPNLKDFGLSRDHSLQRESTIRRNRDLEVKEAEVDQSHRIWKKEPSSTSKDGLQQKPSRRGLHRIRKFNSDPSHTHTTSPMEKGRQGIQPRAPLESTCIKYPEDFPQRDIIQRTHENNQRVKFQQEVQNYERKRIQDNRKSSYYLSYREEMEPE</sequence>
<evidence type="ECO:0000256" key="1">
    <source>
        <dbReference type="SAM" id="MobiDB-lite"/>
    </source>
</evidence>
<feature type="region of interest" description="Disordered" evidence="1">
    <location>
        <begin position="134"/>
        <end position="156"/>
    </location>
</feature>
<feature type="region of interest" description="Disordered" evidence="1">
    <location>
        <begin position="1"/>
        <end position="98"/>
    </location>
</feature>
<dbReference type="Proteomes" id="UP000765509">
    <property type="component" value="Unassembled WGS sequence"/>
</dbReference>
<feature type="compositionally biased region" description="Polar residues" evidence="1">
    <location>
        <begin position="48"/>
        <end position="58"/>
    </location>
</feature>
<dbReference type="AlphaFoldDB" id="A0A9Q3CIN3"/>
<reference evidence="2" key="1">
    <citation type="submission" date="2021-03" db="EMBL/GenBank/DDBJ databases">
        <title>Draft genome sequence of rust myrtle Austropuccinia psidii MF-1, a brazilian biotype.</title>
        <authorList>
            <person name="Quecine M.C."/>
            <person name="Pachon D.M.R."/>
            <person name="Bonatelli M.L."/>
            <person name="Correr F.H."/>
            <person name="Franceschini L.M."/>
            <person name="Leite T.F."/>
            <person name="Margarido G.R.A."/>
            <person name="Almeida C.A."/>
            <person name="Ferrarezi J.A."/>
            <person name="Labate C.A."/>
        </authorList>
    </citation>
    <scope>NUCLEOTIDE SEQUENCE</scope>
    <source>
        <strain evidence="2">MF-1</strain>
    </source>
</reference>
<organism evidence="2 3">
    <name type="scientific">Austropuccinia psidii MF-1</name>
    <dbReference type="NCBI Taxonomy" id="1389203"/>
    <lineage>
        <taxon>Eukaryota</taxon>
        <taxon>Fungi</taxon>
        <taxon>Dikarya</taxon>
        <taxon>Basidiomycota</taxon>
        <taxon>Pucciniomycotina</taxon>
        <taxon>Pucciniomycetes</taxon>
        <taxon>Pucciniales</taxon>
        <taxon>Sphaerophragmiaceae</taxon>
        <taxon>Austropuccinia</taxon>
    </lineage>
</organism>
<keyword evidence="3" id="KW-1185">Reference proteome</keyword>
<dbReference type="EMBL" id="AVOT02007389">
    <property type="protein sequence ID" value="MBW0483800.1"/>
    <property type="molecule type" value="Genomic_DNA"/>
</dbReference>
<name>A0A9Q3CIN3_9BASI</name>
<gene>
    <name evidence="2" type="ORF">O181_023515</name>
</gene>
<evidence type="ECO:0000313" key="3">
    <source>
        <dbReference type="Proteomes" id="UP000765509"/>
    </source>
</evidence>
<comment type="caution">
    <text evidence="2">The sequence shown here is derived from an EMBL/GenBank/DDBJ whole genome shotgun (WGS) entry which is preliminary data.</text>
</comment>
<feature type="compositionally biased region" description="Polar residues" evidence="1">
    <location>
        <begin position="72"/>
        <end position="82"/>
    </location>
</feature>